<dbReference type="PANTHER" id="PTHR37162:SF1">
    <property type="entry name" value="BED-TYPE DOMAIN-CONTAINING PROTEIN"/>
    <property type="match status" value="1"/>
</dbReference>
<gene>
    <name evidence="1" type="ORF">LUA448_LOCUS24423</name>
</gene>
<organism evidence="1 2">
    <name type="scientific">Rotaria socialis</name>
    <dbReference type="NCBI Taxonomy" id="392032"/>
    <lineage>
        <taxon>Eukaryota</taxon>
        <taxon>Metazoa</taxon>
        <taxon>Spiralia</taxon>
        <taxon>Gnathifera</taxon>
        <taxon>Rotifera</taxon>
        <taxon>Eurotatoria</taxon>
        <taxon>Bdelloidea</taxon>
        <taxon>Philodinida</taxon>
        <taxon>Philodinidae</taxon>
        <taxon>Rotaria</taxon>
    </lineage>
</organism>
<dbReference type="PANTHER" id="PTHR37162">
    <property type="entry name" value="HAT FAMILY DIMERISATION DOMAINCONTAINING PROTEIN-RELATED"/>
    <property type="match status" value="1"/>
</dbReference>
<reference evidence="1" key="1">
    <citation type="submission" date="2021-02" db="EMBL/GenBank/DDBJ databases">
        <authorList>
            <person name="Nowell W R."/>
        </authorList>
    </citation>
    <scope>NUCLEOTIDE SEQUENCE</scope>
</reference>
<comment type="caution">
    <text evidence="1">The sequence shown here is derived from an EMBL/GenBank/DDBJ whole genome shotgun (WGS) entry which is preliminary data.</text>
</comment>
<proteinExistence type="predicted"/>
<dbReference type="EMBL" id="CAJNYD010003251">
    <property type="protein sequence ID" value="CAF3487393.1"/>
    <property type="molecule type" value="Genomic_DNA"/>
</dbReference>
<accession>A0A818GEN6</accession>
<sequence length="287" mass="32945">MSSKPFSHLVLKLENQCFLGEKKCSSIAVYVLAPNFTQKILIEVKEACFFRSCSTHRTNAIRSFFPVFVQYFSKFGLKKGIIDLIEDANESVANTFENLMTAIKNSSLLLDGLTSIGADNTNVNMGNTHSVYTLFHNQIENLFKCNCYCHILHNGIKWGHQQLTVDVEKFLMMTCAHFSCSAKRVEELKSYYEFYEHDFRSILTSTFPKNVAFLEAAGHFGYGIENLTWNQIQQCIEITKIKGLNEDDLFNEFTELKLTFEIIKKKEITIFDHIPGKQKIGEDARHD</sequence>
<protein>
    <submittedName>
        <fullName evidence="1">Uncharacterized protein</fullName>
    </submittedName>
</protein>
<evidence type="ECO:0000313" key="2">
    <source>
        <dbReference type="Proteomes" id="UP000663833"/>
    </source>
</evidence>
<dbReference type="AlphaFoldDB" id="A0A818GEN6"/>
<evidence type="ECO:0000313" key="1">
    <source>
        <dbReference type="EMBL" id="CAF3487393.1"/>
    </source>
</evidence>
<name>A0A818GEN6_9BILA</name>
<dbReference type="Proteomes" id="UP000663833">
    <property type="component" value="Unassembled WGS sequence"/>
</dbReference>